<accession>A0ABZ0M3L2</accession>
<dbReference type="PANTHER" id="PTHR43792:SF1">
    <property type="entry name" value="N-ACETYLTRANSFERASE DOMAIN-CONTAINING PROTEIN"/>
    <property type="match status" value="1"/>
</dbReference>
<keyword evidence="3" id="KW-1185">Reference proteome</keyword>
<dbReference type="Pfam" id="PF13302">
    <property type="entry name" value="Acetyltransf_3"/>
    <property type="match status" value="1"/>
</dbReference>
<dbReference type="InterPro" id="IPR000182">
    <property type="entry name" value="GNAT_dom"/>
</dbReference>
<proteinExistence type="predicted"/>
<sequence length="169" mass="18767">MTTSTLRTARLFLEPYRPEDEDHFVGLFADERVARWMGNAPRGDAEERALFGRIFSKVYAQDLFDVWAVRRDGRFVGHAELKRTDDVDGHELVYALAHDSWGAGLGTEIAGALADYGFDVLGLPAVHATVAEENQASLVLLGRLGFRHVRDIQEDDGTVTRVLTLGRPA</sequence>
<dbReference type="EMBL" id="CP137573">
    <property type="protein sequence ID" value="WOX26380.1"/>
    <property type="molecule type" value="Genomic_DNA"/>
</dbReference>
<reference evidence="2 3" key="1">
    <citation type="submission" date="2023-10" db="EMBL/GenBank/DDBJ databases">
        <title>The genome sequence of Streptomyces sp. HUAS YS2.</title>
        <authorList>
            <person name="Mo P."/>
        </authorList>
    </citation>
    <scope>NUCLEOTIDE SEQUENCE [LARGE SCALE GENOMIC DNA]</scope>
    <source>
        <strain evidence="2 3">HUAS YS2</strain>
    </source>
</reference>
<evidence type="ECO:0000313" key="3">
    <source>
        <dbReference type="Proteomes" id="UP001301731"/>
    </source>
</evidence>
<dbReference type="Gene3D" id="3.40.630.30">
    <property type="match status" value="1"/>
</dbReference>
<dbReference type="SUPFAM" id="SSF55729">
    <property type="entry name" value="Acyl-CoA N-acyltransferases (Nat)"/>
    <property type="match status" value="1"/>
</dbReference>
<evidence type="ECO:0000259" key="1">
    <source>
        <dbReference type="PROSITE" id="PS51186"/>
    </source>
</evidence>
<gene>
    <name evidence="2" type="ORF">R2D22_35415</name>
</gene>
<dbReference type="InterPro" id="IPR051531">
    <property type="entry name" value="N-acetyltransferase"/>
</dbReference>
<dbReference type="PANTHER" id="PTHR43792">
    <property type="entry name" value="GNAT FAMILY, PUTATIVE (AFU_ORTHOLOGUE AFUA_3G00765)-RELATED-RELATED"/>
    <property type="match status" value="1"/>
</dbReference>
<protein>
    <submittedName>
        <fullName evidence="2">GNAT family N-acetyltransferase</fullName>
    </submittedName>
</protein>
<dbReference type="InterPro" id="IPR016181">
    <property type="entry name" value="Acyl_CoA_acyltransferase"/>
</dbReference>
<dbReference type="Proteomes" id="UP001301731">
    <property type="component" value="Chromosome"/>
</dbReference>
<dbReference type="RefSeq" id="WP_318109378.1">
    <property type="nucleotide sequence ID" value="NZ_CP137573.1"/>
</dbReference>
<name>A0ABZ0M3L2_9ACTN</name>
<organism evidence="2 3">
    <name type="scientific">Streptomyces solicathayae</name>
    <dbReference type="NCBI Taxonomy" id="3081768"/>
    <lineage>
        <taxon>Bacteria</taxon>
        <taxon>Bacillati</taxon>
        <taxon>Actinomycetota</taxon>
        <taxon>Actinomycetes</taxon>
        <taxon>Kitasatosporales</taxon>
        <taxon>Streptomycetaceae</taxon>
        <taxon>Streptomyces</taxon>
    </lineage>
</organism>
<feature type="domain" description="N-acetyltransferase" evidence="1">
    <location>
        <begin position="11"/>
        <end position="166"/>
    </location>
</feature>
<evidence type="ECO:0000313" key="2">
    <source>
        <dbReference type="EMBL" id="WOX26380.1"/>
    </source>
</evidence>
<dbReference type="PROSITE" id="PS51186">
    <property type="entry name" value="GNAT"/>
    <property type="match status" value="1"/>
</dbReference>